<dbReference type="InterPro" id="IPR018244">
    <property type="entry name" value="Allrgn_V5/Tpx1_CS"/>
</dbReference>
<reference evidence="2" key="1">
    <citation type="submission" date="2021-01" db="EMBL/GenBank/DDBJ databases">
        <authorList>
            <person name="Corre E."/>
            <person name="Pelletier E."/>
            <person name="Niang G."/>
            <person name="Scheremetjew M."/>
            <person name="Finn R."/>
            <person name="Kale V."/>
            <person name="Holt S."/>
            <person name="Cochrane G."/>
            <person name="Meng A."/>
            <person name="Brown T."/>
            <person name="Cohen L."/>
        </authorList>
    </citation>
    <scope>NUCLEOTIDE SEQUENCE</scope>
    <source>
        <strain evidence="2">Pop2</strain>
    </source>
</reference>
<accession>A0A7S1Z1A4</accession>
<dbReference type="EMBL" id="HBGN01013135">
    <property type="protein sequence ID" value="CAD9325009.1"/>
    <property type="molecule type" value="Transcribed_RNA"/>
</dbReference>
<dbReference type="GO" id="GO:0005576">
    <property type="term" value="C:extracellular region"/>
    <property type="evidence" value="ECO:0007669"/>
    <property type="project" value="InterPro"/>
</dbReference>
<dbReference type="InterPro" id="IPR035940">
    <property type="entry name" value="CAP_sf"/>
</dbReference>
<name>A0A7S1Z1A4_9STRA</name>
<dbReference type="PANTHER" id="PTHR10334">
    <property type="entry name" value="CYSTEINE-RICH SECRETORY PROTEIN-RELATED"/>
    <property type="match status" value="1"/>
</dbReference>
<gene>
    <name evidence="2" type="ORF">DBRI1063_LOCUS8401</name>
</gene>
<dbReference type="SUPFAM" id="SSF55797">
    <property type="entry name" value="PR-1-like"/>
    <property type="match status" value="1"/>
</dbReference>
<dbReference type="AlphaFoldDB" id="A0A7S1Z1A4"/>
<feature type="domain" description="SCP" evidence="1">
    <location>
        <begin position="5"/>
        <end position="104"/>
    </location>
</feature>
<dbReference type="SMART" id="SM00198">
    <property type="entry name" value="SCP"/>
    <property type="match status" value="1"/>
</dbReference>
<dbReference type="InterPro" id="IPR014044">
    <property type="entry name" value="CAP_dom"/>
</dbReference>
<evidence type="ECO:0000259" key="1">
    <source>
        <dbReference type="SMART" id="SM00198"/>
    </source>
</evidence>
<dbReference type="InterPro" id="IPR001283">
    <property type="entry name" value="CRISP-related"/>
</dbReference>
<dbReference type="Pfam" id="PF00188">
    <property type="entry name" value="CAP"/>
    <property type="match status" value="1"/>
</dbReference>
<sequence>MSIENGNCHIEHAICNGYDYGGENLAANWGTSNESASEDNVLTRWTEEEEFLDFGPNGHFTQVIWRATTEVGCAAASTPMEYSGYNGYCHIQACRYLTPGNCNVQTTNWFELMLADTSHCAATNPKCP</sequence>
<organism evidence="2">
    <name type="scientific">Ditylum brightwellii</name>
    <dbReference type="NCBI Taxonomy" id="49249"/>
    <lineage>
        <taxon>Eukaryota</taxon>
        <taxon>Sar</taxon>
        <taxon>Stramenopiles</taxon>
        <taxon>Ochrophyta</taxon>
        <taxon>Bacillariophyta</taxon>
        <taxon>Mediophyceae</taxon>
        <taxon>Lithodesmiophycidae</taxon>
        <taxon>Lithodesmiales</taxon>
        <taxon>Lithodesmiaceae</taxon>
        <taxon>Ditylum</taxon>
    </lineage>
</organism>
<dbReference type="Gene3D" id="3.40.33.10">
    <property type="entry name" value="CAP"/>
    <property type="match status" value="1"/>
</dbReference>
<dbReference type="PROSITE" id="PS01009">
    <property type="entry name" value="CRISP_1"/>
    <property type="match status" value="1"/>
</dbReference>
<proteinExistence type="predicted"/>
<evidence type="ECO:0000313" key="2">
    <source>
        <dbReference type="EMBL" id="CAD9325009.1"/>
    </source>
</evidence>
<protein>
    <recommendedName>
        <fullName evidence="1">SCP domain-containing protein</fullName>
    </recommendedName>
</protein>